<evidence type="ECO:0000256" key="7">
    <source>
        <dbReference type="ARBA" id="ARBA00026184"/>
    </source>
</evidence>
<evidence type="ECO:0000256" key="4">
    <source>
        <dbReference type="ARBA" id="ARBA00022737"/>
    </source>
</evidence>
<dbReference type="InterPro" id="IPR020472">
    <property type="entry name" value="WD40_PAC1"/>
</dbReference>
<dbReference type="GO" id="GO:0000398">
    <property type="term" value="P:mRNA splicing, via spliceosome"/>
    <property type="evidence" value="ECO:0007669"/>
    <property type="project" value="InterPro"/>
</dbReference>
<dbReference type="PROSITE" id="PS50294">
    <property type="entry name" value="WD_REPEATS_REGION"/>
    <property type="match status" value="3"/>
</dbReference>
<feature type="domain" description="CTLH" evidence="9">
    <location>
        <begin position="48"/>
        <end position="100"/>
    </location>
</feature>
<dbReference type="STRING" id="4829.A0A163J7Y5"/>
<evidence type="ECO:0000256" key="8">
    <source>
        <dbReference type="PROSITE-ProRule" id="PRU00221"/>
    </source>
</evidence>
<keyword evidence="3" id="KW-0507">mRNA processing</keyword>
<dbReference type="InterPro" id="IPR045184">
    <property type="entry name" value="SMU1"/>
</dbReference>
<keyword evidence="2 8" id="KW-0853">WD repeat</keyword>
<dbReference type="PROSITE" id="PS50082">
    <property type="entry name" value="WD_REPEATS_2"/>
    <property type="match status" value="4"/>
</dbReference>
<dbReference type="InParanoid" id="A0A163J7Y5"/>
<dbReference type="InterPro" id="IPR006595">
    <property type="entry name" value="CTLH_C"/>
</dbReference>
<dbReference type="InterPro" id="IPR019775">
    <property type="entry name" value="WD40_repeat_CS"/>
</dbReference>
<dbReference type="PANTHER" id="PTHR22848">
    <property type="entry name" value="WD40 REPEAT PROTEIN"/>
    <property type="match status" value="1"/>
</dbReference>
<proteinExistence type="inferred from homology"/>
<protein>
    <recommendedName>
        <fullName evidence="7">WD40 repeat-containing protein SMU1</fullName>
    </recommendedName>
</protein>
<evidence type="ECO:0000259" key="9">
    <source>
        <dbReference type="PROSITE" id="PS50897"/>
    </source>
</evidence>
<dbReference type="OMA" id="MMKQQEP"/>
<dbReference type="PROSITE" id="PS50897">
    <property type="entry name" value="CTLH"/>
    <property type="match status" value="1"/>
</dbReference>
<evidence type="ECO:0000313" key="10">
    <source>
        <dbReference type="EMBL" id="SAL98665.1"/>
    </source>
</evidence>
<feature type="repeat" description="WD" evidence="8">
    <location>
        <begin position="328"/>
        <end position="369"/>
    </location>
</feature>
<evidence type="ECO:0000256" key="1">
    <source>
        <dbReference type="ARBA" id="ARBA00004324"/>
    </source>
</evidence>
<dbReference type="AlphaFoldDB" id="A0A163J7Y5"/>
<dbReference type="Gene3D" id="2.130.10.10">
    <property type="entry name" value="YVTN repeat-like/Quinoprotein amine dehydrogenase"/>
    <property type="match status" value="1"/>
</dbReference>
<evidence type="ECO:0000256" key="3">
    <source>
        <dbReference type="ARBA" id="ARBA00022664"/>
    </source>
</evidence>
<comment type="similarity">
    <text evidence="6">Belongs to the WD repeat SMU1 family.</text>
</comment>
<organism evidence="10">
    <name type="scientific">Absidia glauca</name>
    <name type="common">Pin mould</name>
    <dbReference type="NCBI Taxonomy" id="4829"/>
    <lineage>
        <taxon>Eukaryota</taxon>
        <taxon>Fungi</taxon>
        <taxon>Fungi incertae sedis</taxon>
        <taxon>Mucoromycota</taxon>
        <taxon>Mucoromycotina</taxon>
        <taxon>Mucoromycetes</taxon>
        <taxon>Mucorales</taxon>
        <taxon>Cunninghamellaceae</taxon>
        <taxon>Absidia</taxon>
    </lineage>
</organism>
<keyword evidence="5" id="KW-0508">mRNA splicing</keyword>
<name>A0A163J7Y5_ABSGL</name>
<dbReference type="CDD" id="cd00200">
    <property type="entry name" value="WD40"/>
    <property type="match status" value="1"/>
</dbReference>
<feature type="repeat" description="WD" evidence="8">
    <location>
        <begin position="285"/>
        <end position="326"/>
    </location>
</feature>
<dbReference type="OrthoDB" id="538223at2759"/>
<dbReference type="PROSITE" id="PS50896">
    <property type="entry name" value="LISH"/>
    <property type="match status" value="1"/>
</dbReference>
<comment type="subcellular location">
    <subcellularLocation>
        <location evidence="1">Nucleus speckle</location>
    </subcellularLocation>
</comment>
<dbReference type="SUPFAM" id="SSF50978">
    <property type="entry name" value="WD40 repeat-like"/>
    <property type="match status" value="1"/>
</dbReference>
<dbReference type="InterPro" id="IPR001680">
    <property type="entry name" value="WD40_rpt"/>
</dbReference>
<evidence type="ECO:0000313" key="11">
    <source>
        <dbReference type="Proteomes" id="UP000078561"/>
    </source>
</evidence>
<dbReference type="Proteomes" id="UP000078561">
    <property type="component" value="Unassembled WGS sequence"/>
</dbReference>
<dbReference type="InterPro" id="IPR015943">
    <property type="entry name" value="WD40/YVTN_repeat-like_dom_sf"/>
</dbReference>
<gene>
    <name evidence="10" type="primary">ABSGL_04220.1 scaffold 5169</name>
</gene>
<dbReference type="EMBL" id="LT552278">
    <property type="protein sequence ID" value="SAL98665.1"/>
    <property type="molecule type" value="Genomic_DNA"/>
</dbReference>
<dbReference type="PRINTS" id="PR00320">
    <property type="entry name" value="GPROTEINBRPT"/>
</dbReference>
<feature type="repeat" description="WD" evidence="8">
    <location>
        <begin position="235"/>
        <end position="276"/>
    </location>
</feature>
<evidence type="ECO:0000256" key="2">
    <source>
        <dbReference type="ARBA" id="ARBA00022574"/>
    </source>
</evidence>
<sequence>MSIEVESTECLPFILYSIIRLILQFLDEQNLGDTRQALESETSIKLNTVTNKQDFTHDIIQGKWDTVLQKVVTLNIRPKALIDLYEQVVLELAELRELGAARSLLRQSQPMYLLKQQHPERYLHLEHVLSRSIFDPQDVYRGHTKEKRRQKIAQDLSDEISVAAPSRLMTLLDQSAQWQQQQGLCINKDSFNAFGGGFGTGMDDNEQRNNSLTEDTTMEQQVGPFAGTCFKTIKIPGKTAYAECMAFSQDGLYLATGSVDGFIEIWNPQNGKRRKDLRYQAEGNFMAMDESVISMVFSKDGELLISGSTDGKIAVWKVQSGFCKRRISPAHGQGVTSLDLNKDTTQILSASYDQLIKIHEIKTGKLLKEFQGHTSFINSVAYINDGSNILSGSSDGTIKVWDTESTQCIKTMSPSGTVLQVLPWSSMDGFVACTKNKQLALYSRIDWTLIKTFALPDTDTSAFISATISSRSGLLYGITEAGMMYGFDALTGDMVGSIQVSETEIISIANHPVSSIVAANDSGGNVYLFKP</sequence>
<feature type="repeat" description="WD" evidence="8">
    <location>
        <begin position="370"/>
        <end position="411"/>
    </location>
</feature>
<accession>A0A163J7Y5</accession>
<evidence type="ECO:0000256" key="6">
    <source>
        <dbReference type="ARBA" id="ARBA00025801"/>
    </source>
</evidence>
<dbReference type="InterPro" id="IPR036322">
    <property type="entry name" value="WD40_repeat_dom_sf"/>
</dbReference>
<dbReference type="InterPro" id="IPR006594">
    <property type="entry name" value="LisH"/>
</dbReference>
<dbReference type="Pfam" id="PF00400">
    <property type="entry name" value="WD40"/>
    <property type="match status" value="4"/>
</dbReference>
<evidence type="ECO:0000256" key="5">
    <source>
        <dbReference type="ARBA" id="ARBA00023187"/>
    </source>
</evidence>
<reference evidence="10" key="1">
    <citation type="submission" date="2016-04" db="EMBL/GenBank/DDBJ databases">
        <authorList>
            <person name="Evans L.H."/>
            <person name="Alamgir A."/>
            <person name="Owens N."/>
            <person name="Weber N.D."/>
            <person name="Virtaneva K."/>
            <person name="Barbian K."/>
            <person name="Babar A."/>
            <person name="Rosenke K."/>
        </authorList>
    </citation>
    <scope>NUCLEOTIDE SEQUENCE [LARGE SCALE GENOMIC DNA]</scope>
    <source>
        <strain evidence="10">CBS 101.48</strain>
    </source>
</reference>
<dbReference type="PROSITE" id="PS00678">
    <property type="entry name" value="WD_REPEATS_1"/>
    <property type="match status" value="1"/>
</dbReference>
<dbReference type="GO" id="GO:0016607">
    <property type="term" value="C:nuclear speck"/>
    <property type="evidence" value="ECO:0007669"/>
    <property type="project" value="UniProtKB-SubCell"/>
</dbReference>
<dbReference type="SMART" id="SM00320">
    <property type="entry name" value="WD40"/>
    <property type="match status" value="6"/>
</dbReference>
<keyword evidence="4" id="KW-0677">Repeat</keyword>
<keyword evidence="11" id="KW-1185">Reference proteome</keyword>